<keyword evidence="3" id="KW-0597">Phosphoprotein</keyword>
<keyword evidence="9" id="KW-1185">Reference proteome</keyword>
<dbReference type="GO" id="GO:0005737">
    <property type="term" value="C:cytoplasm"/>
    <property type="evidence" value="ECO:0007669"/>
    <property type="project" value="UniProtKB-SubCell"/>
</dbReference>
<accession>A0A7W3JTU9</accession>
<dbReference type="Gene3D" id="3.40.930.10">
    <property type="entry name" value="Mannitol-specific EII, Chain A"/>
    <property type="match status" value="1"/>
</dbReference>
<dbReference type="PANTHER" id="PTHR47738">
    <property type="entry name" value="PTS SYSTEM FRUCTOSE-LIKE EIIA COMPONENT-RELATED"/>
    <property type="match status" value="1"/>
</dbReference>
<evidence type="ECO:0000256" key="2">
    <source>
        <dbReference type="ARBA" id="ARBA00022448"/>
    </source>
</evidence>
<evidence type="ECO:0000256" key="4">
    <source>
        <dbReference type="ARBA" id="ARBA00022597"/>
    </source>
</evidence>
<dbReference type="PROSITE" id="PS51094">
    <property type="entry name" value="PTS_EIIA_TYPE_2"/>
    <property type="match status" value="1"/>
</dbReference>
<reference evidence="8 9" key="1">
    <citation type="submission" date="2020-07" db="EMBL/GenBank/DDBJ databases">
        <title>Sequencing the genomes of 1000 actinobacteria strains.</title>
        <authorList>
            <person name="Klenk H.-P."/>
        </authorList>
    </citation>
    <scope>NUCLEOTIDE SEQUENCE [LARGE SCALE GENOMIC DNA]</scope>
    <source>
        <strain evidence="8 9">DSM 23737</strain>
    </source>
</reference>
<evidence type="ECO:0000313" key="9">
    <source>
        <dbReference type="Proteomes" id="UP000524237"/>
    </source>
</evidence>
<evidence type="ECO:0000256" key="6">
    <source>
        <dbReference type="ARBA" id="ARBA00022683"/>
    </source>
</evidence>
<keyword evidence="4" id="KW-0762">Sugar transport</keyword>
<comment type="subcellular location">
    <subcellularLocation>
        <location evidence="1">Cytoplasm</location>
    </subcellularLocation>
</comment>
<dbReference type="Proteomes" id="UP000524237">
    <property type="component" value="Unassembled WGS sequence"/>
</dbReference>
<comment type="caution">
    <text evidence="8">The sequence shown here is derived from an EMBL/GenBank/DDBJ whole genome shotgun (WGS) entry which is preliminary data.</text>
</comment>
<dbReference type="GO" id="GO:0016020">
    <property type="term" value="C:membrane"/>
    <property type="evidence" value="ECO:0007669"/>
    <property type="project" value="InterPro"/>
</dbReference>
<evidence type="ECO:0000256" key="5">
    <source>
        <dbReference type="ARBA" id="ARBA00022679"/>
    </source>
</evidence>
<evidence type="ECO:0000313" key="8">
    <source>
        <dbReference type="EMBL" id="MBA8829149.1"/>
    </source>
</evidence>
<dbReference type="InterPro" id="IPR051541">
    <property type="entry name" value="PTS_SugarTrans_NitroReg"/>
</dbReference>
<dbReference type="RefSeq" id="WP_182484594.1">
    <property type="nucleotide sequence ID" value="NZ_JACGWU010000003.1"/>
</dbReference>
<organism evidence="8 9">
    <name type="scientific">Alpinimonas psychrophila</name>
    <dbReference type="NCBI Taxonomy" id="748908"/>
    <lineage>
        <taxon>Bacteria</taxon>
        <taxon>Bacillati</taxon>
        <taxon>Actinomycetota</taxon>
        <taxon>Actinomycetes</taxon>
        <taxon>Micrococcales</taxon>
        <taxon>Microbacteriaceae</taxon>
        <taxon>Alpinimonas</taxon>
    </lineage>
</organism>
<keyword evidence="6" id="KW-0598">Phosphotransferase system</keyword>
<dbReference type="AlphaFoldDB" id="A0A7W3JTU9"/>
<dbReference type="FunFam" id="3.40.930.10:FF:000009">
    <property type="entry name" value="PTS system, fructose specific IIABC component"/>
    <property type="match status" value="1"/>
</dbReference>
<dbReference type="Pfam" id="PF00359">
    <property type="entry name" value="PTS_EIIA_2"/>
    <property type="match status" value="1"/>
</dbReference>
<keyword evidence="5" id="KW-0808">Transferase</keyword>
<protein>
    <submittedName>
        <fullName evidence="8">PTS system fructose-specific IIA component</fullName>
    </submittedName>
</protein>
<dbReference type="InterPro" id="IPR004715">
    <property type="entry name" value="PTS_IIA_fruc"/>
</dbReference>
<dbReference type="GO" id="GO:0009401">
    <property type="term" value="P:phosphoenolpyruvate-dependent sugar phosphotransferase system"/>
    <property type="evidence" value="ECO:0007669"/>
    <property type="project" value="UniProtKB-KW"/>
</dbReference>
<dbReference type="InterPro" id="IPR002178">
    <property type="entry name" value="PTS_EIIA_type-2_dom"/>
</dbReference>
<evidence type="ECO:0000256" key="3">
    <source>
        <dbReference type="ARBA" id="ARBA00022553"/>
    </source>
</evidence>
<evidence type="ECO:0000259" key="7">
    <source>
        <dbReference type="PROSITE" id="PS51094"/>
    </source>
</evidence>
<dbReference type="InterPro" id="IPR016152">
    <property type="entry name" value="PTrfase/Anion_transptr"/>
</dbReference>
<gene>
    <name evidence="8" type="ORF">FB555_001252</name>
</gene>
<proteinExistence type="predicted"/>
<dbReference type="NCBIfam" id="TIGR00848">
    <property type="entry name" value="fruA"/>
    <property type="match status" value="1"/>
</dbReference>
<dbReference type="CDD" id="cd00211">
    <property type="entry name" value="PTS_IIA_fru"/>
    <property type="match status" value="1"/>
</dbReference>
<dbReference type="PANTHER" id="PTHR47738:SF2">
    <property type="entry name" value="PTS SYSTEM FRUCTOSE-LIKE EIIA COMPONENT"/>
    <property type="match status" value="1"/>
</dbReference>
<dbReference type="EMBL" id="JACGWU010000003">
    <property type="protein sequence ID" value="MBA8829149.1"/>
    <property type="molecule type" value="Genomic_DNA"/>
</dbReference>
<evidence type="ECO:0000256" key="1">
    <source>
        <dbReference type="ARBA" id="ARBA00004496"/>
    </source>
</evidence>
<dbReference type="GO" id="GO:0008982">
    <property type="term" value="F:protein-N(PI)-phosphohistidine-sugar phosphotransferase activity"/>
    <property type="evidence" value="ECO:0007669"/>
    <property type="project" value="InterPro"/>
</dbReference>
<feature type="domain" description="PTS EIIA type-2" evidence="7">
    <location>
        <begin position="8"/>
        <end position="151"/>
    </location>
</feature>
<sequence length="154" mass="16288">MTDIQNVALTSEDIVIVGLVAETKEDATRQLAQTLAAAGRVTDLEGFLVDVRAREEQMATGLPGGIGIPHARSAHVTVPSVAVATSVKGVNFGAADGPAHLIFLIAAPDGADDKHLHILASLARKLVHEDFRQSLREARTGADIAEIIIREVKQ</sequence>
<name>A0A7W3JTU9_9MICO</name>
<dbReference type="SUPFAM" id="SSF55804">
    <property type="entry name" value="Phoshotransferase/anion transport protein"/>
    <property type="match status" value="1"/>
</dbReference>
<keyword evidence="2" id="KW-0813">Transport</keyword>